<protein>
    <submittedName>
        <fullName evidence="2">Uncharacterized protein</fullName>
    </submittedName>
</protein>
<dbReference type="Proteomes" id="UP000287651">
    <property type="component" value="Unassembled WGS sequence"/>
</dbReference>
<evidence type="ECO:0000313" key="2">
    <source>
        <dbReference type="EMBL" id="RRT35343.1"/>
    </source>
</evidence>
<keyword evidence="1" id="KW-0812">Transmembrane</keyword>
<evidence type="ECO:0000313" key="3">
    <source>
        <dbReference type="Proteomes" id="UP000287651"/>
    </source>
</evidence>
<feature type="transmembrane region" description="Helical" evidence="1">
    <location>
        <begin position="12"/>
        <end position="33"/>
    </location>
</feature>
<keyword evidence="1" id="KW-1133">Transmembrane helix</keyword>
<organism evidence="2 3">
    <name type="scientific">Ensete ventricosum</name>
    <name type="common">Abyssinian banana</name>
    <name type="synonym">Musa ensete</name>
    <dbReference type="NCBI Taxonomy" id="4639"/>
    <lineage>
        <taxon>Eukaryota</taxon>
        <taxon>Viridiplantae</taxon>
        <taxon>Streptophyta</taxon>
        <taxon>Embryophyta</taxon>
        <taxon>Tracheophyta</taxon>
        <taxon>Spermatophyta</taxon>
        <taxon>Magnoliopsida</taxon>
        <taxon>Liliopsida</taxon>
        <taxon>Zingiberales</taxon>
        <taxon>Musaceae</taxon>
        <taxon>Ensete</taxon>
    </lineage>
</organism>
<reference evidence="2 3" key="1">
    <citation type="journal article" date="2014" name="Agronomy (Basel)">
        <title>A Draft Genome Sequence for Ensete ventricosum, the Drought-Tolerant Tree Against Hunger.</title>
        <authorList>
            <person name="Harrison J."/>
            <person name="Moore K.A."/>
            <person name="Paszkiewicz K."/>
            <person name="Jones T."/>
            <person name="Grant M."/>
            <person name="Ambacheew D."/>
            <person name="Muzemil S."/>
            <person name="Studholme D.J."/>
        </authorList>
    </citation>
    <scope>NUCLEOTIDE SEQUENCE [LARGE SCALE GENOMIC DNA]</scope>
</reference>
<accession>A0A426X787</accession>
<name>A0A426X787_ENSVE</name>
<feature type="non-terminal residue" evidence="2">
    <location>
        <position position="1"/>
    </location>
</feature>
<comment type="caution">
    <text evidence="2">The sequence shown here is derived from an EMBL/GenBank/DDBJ whole genome shotgun (WGS) entry which is preliminary data.</text>
</comment>
<dbReference type="AlphaFoldDB" id="A0A426X787"/>
<keyword evidence="1" id="KW-0472">Membrane</keyword>
<sequence length="65" mass="6987">EEMGLSPNISLPAVLIMVLAGLAAGSTFVSGRIPESFDLARKRCVRIAWIGRAEFAAGEVEYDFS</sequence>
<proteinExistence type="predicted"/>
<evidence type="ECO:0000256" key="1">
    <source>
        <dbReference type="SAM" id="Phobius"/>
    </source>
</evidence>
<gene>
    <name evidence="2" type="ORF">B296_00056845</name>
</gene>
<dbReference type="EMBL" id="AMZH03025185">
    <property type="protein sequence ID" value="RRT35343.1"/>
    <property type="molecule type" value="Genomic_DNA"/>
</dbReference>